<dbReference type="Pfam" id="PF01657">
    <property type="entry name" value="Stress-antifung"/>
    <property type="match status" value="1"/>
</dbReference>
<comment type="caution">
    <text evidence="7">The sequence shown here is derived from an EMBL/GenBank/DDBJ whole genome shotgun (WGS) entry which is preliminary data.</text>
</comment>
<reference evidence="7" key="1">
    <citation type="journal article" date="2023" name="Plant J.">
        <title>Genome sequences and population genomics provide insights into the demographic history, inbreeding, and mutation load of two 'living fossil' tree species of Dipteronia.</title>
        <authorList>
            <person name="Feng Y."/>
            <person name="Comes H.P."/>
            <person name="Chen J."/>
            <person name="Zhu S."/>
            <person name="Lu R."/>
            <person name="Zhang X."/>
            <person name="Li P."/>
            <person name="Qiu J."/>
            <person name="Olsen K.M."/>
            <person name="Qiu Y."/>
        </authorList>
    </citation>
    <scope>NUCLEOTIDE SEQUENCE</scope>
    <source>
        <strain evidence="7">NBL</strain>
    </source>
</reference>
<dbReference type="InterPro" id="IPR050581">
    <property type="entry name" value="CRR_secretory_protein"/>
</dbReference>
<dbReference type="InterPro" id="IPR038408">
    <property type="entry name" value="GNK2_sf"/>
</dbReference>
<evidence type="ECO:0000259" key="6">
    <source>
        <dbReference type="PROSITE" id="PS51473"/>
    </source>
</evidence>
<keyword evidence="2" id="KW-0964">Secreted</keyword>
<evidence type="ECO:0000313" key="8">
    <source>
        <dbReference type="Proteomes" id="UP001281410"/>
    </source>
</evidence>
<evidence type="ECO:0000256" key="3">
    <source>
        <dbReference type="ARBA" id="ARBA00022729"/>
    </source>
</evidence>
<dbReference type="CDD" id="cd23509">
    <property type="entry name" value="Gnk2-like"/>
    <property type="match status" value="1"/>
</dbReference>
<evidence type="ECO:0000256" key="2">
    <source>
        <dbReference type="ARBA" id="ARBA00022525"/>
    </source>
</evidence>
<dbReference type="PANTHER" id="PTHR32411:SF43">
    <property type="entry name" value="CYSTEINE-RICH REPEAT SECRETORY PROTEIN 38"/>
    <property type="match status" value="1"/>
</dbReference>
<dbReference type="GO" id="GO:0005576">
    <property type="term" value="C:extracellular region"/>
    <property type="evidence" value="ECO:0007669"/>
    <property type="project" value="UniProtKB-SubCell"/>
</dbReference>
<dbReference type="Gene3D" id="3.30.430.20">
    <property type="entry name" value="Gnk2 domain, C-X8-C-X2-C motif"/>
    <property type="match status" value="1"/>
</dbReference>
<keyword evidence="3" id="KW-0732">Signal</keyword>
<evidence type="ECO:0000313" key="7">
    <source>
        <dbReference type="EMBL" id="KAK3188235.1"/>
    </source>
</evidence>
<sequence length="136" mass="15374">MIRPMESIASSSTGETFHLRHAKLVSTMLLNSSDNAARPGNVQSYDEATYKDMMFGTEEKVMANGNQHGFALVKCTRDISSSSYHACLGRVTEQIKNCCQNRRGWRILSPNCYLRYEEYLFYQQSMAMVSSVPVTP</sequence>
<evidence type="ECO:0000256" key="1">
    <source>
        <dbReference type="ARBA" id="ARBA00004613"/>
    </source>
</evidence>
<gene>
    <name evidence="7" type="ORF">Dsin_027796</name>
</gene>
<accession>A0AAD9ZPC4</accession>
<protein>
    <recommendedName>
        <fullName evidence="6">Gnk2-homologous domain-containing protein</fullName>
    </recommendedName>
</protein>
<comment type="similarity">
    <text evidence="5">Belongs to the cysteine-rich repeat secretory protein family.</text>
</comment>
<dbReference type="InterPro" id="IPR002902">
    <property type="entry name" value="GNK2"/>
</dbReference>
<feature type="domain" description="Gnk2-homologous" evidence="6">
    <location>
        <begin position="2"/>
        <end position="121"/>
    </location>
</feature>
<proteinExistence type="inferred from homology"/>
<keyword evidence="4" id="KW-0677">Repeat</keyword>
<name>A0AAD9ZPC4_9ROSI</name>
<organism evidence="7 8">
    <name type="scientific">Dipteronia sinensis</name>
    <dbReference type="NCBI Taxonomy" id="43782"/>
    <lineage>
        <taxon>Eukaryota</taxon>
        <taxon>Viridiplantae</taxon>
        <taxon>Streptophyta</taxon>
        <taxon>Embryophyta</taxon>
        <taxon>Tracheophyta</taxon>
        <taxon>Spermatophyta</taxon>
        <taxon>Magnoliopsida</taxon>
        <taxon>eudicotyledons</taxon>
        <taxon>Gunneridae</taxon>
        <taxon>Pentapetalae</taxon>
        <taxon>rosids</taxon>
        <taxon>malvids</taxon>
        <taxon>Sapindales</taxon>
        <taxon>Sapindaceae</taxon>
        <taxon>Hippocastanoideae</taxon>
        <taxon>Acereae</taxon>
        <taxon>Dipteronia</taxon>
    </lineage>
</organism>
<dbReference type="Proteomes" id="UP001281410">
    <property type="component" value="Unassembled WGS sequence"/>
</dbReference>
<dbReference type="PROSITE" id="PS51473">
    <property type="entry name" value="GNK2"/>
    <property type="match status" value="1"/>
</dbReference>
<dbReference type="EMBL" id="JANJYJ010000009">
    <property type="protein sequence ID" value="KAK3188235.1"/>
    <property type="molecule type" value="Genomic_DNA"/>
</dbReference>
<keyword evidence="8" id="KW-1185">Reference proteome</keyword>
<dbReference type="AlphaFoldDB" id="A0AAD9ZPC4"/>
<dbReference type="PANTHER" id="PTHR32411">
    <property type="entry name" value="CYSTEINE-RICH REPEAT SECRETORY PROTEIN 38-RELATED"/>
    <property type="match status" value="1"/>
</dbReference>
<comment type="subcellular location">
    <subcellularLocation>
        <location evidence="1">Secreted</location>
    </subcellularLocation>
</comment>
<evidence type="ECO:0000256" key="5">
    <source>
        <dbReference type="ARBA" id="ARBA00038515"/>
    </source>
</evidence>
<evidence type="ECO:0000256" key="4">
    <source>
        <dbReference type="ARBA" id="ARBA00022737"/>
    </source>
</evidence>